<dbReference type="PANTHER" id="PTHR43664:SF1">
    <property type="entry name" value="BETA-METHYLMALYL-COA DEHYDRATASE"/>
    <property type="match status" value="1"/>
</dbReference>
<sequence length="149" mass="16088">MMLHFEDFAAGAVFPLGARRIDRDEIVAFAERWDPQPMHLDEAAGAASMLGGLSASGWHTACVMMRLFVDGLLSKADSRGSPGIESLKWMRPVRPGDTLSADLTILDTRLSRSRPTIGLVRGRFETVDQNGAAVLVMIATVMMGTRAAA</sequence>
<keyword evidence="3" id="KW-1185">Reference proteome</keyword>
<dbReference type="InterPro" id="IPR052342">
    <property type="entry name" value="MCH/BMMD"/>
</dbReference>
<dbReference type="AlphaFoldDB" id="A0A4Q9VJW9"/>
<evidence type="ECO:0000259" key="1">
    <source>
        <dbReference type="Pfam" id="PF01575"/>
    </source>
</evidence>
<dbReference type="Pfam" id="PF01575">
    <property type="entry name" value="MaoC_dehydratas"/>
    <property type="match status" value="1"/>
</dbReference>
<name>A0A4Q9VJW9_9HYPH</name>
<dbReference type="InterPro" id="IPR002539">
    <property type="entry name" value="MaoC-like_dom"/>
</dbReference>
<dbReference type="InterPro" id="IPR029069">
    <property type="entry name" value="HotDog_dom_sf"/>
</dbReference>
<proteinExistence type="predicted"/>
<feature type="domain" description="MaoC-like" evidence="1">
    <location>
        <begin position="19"/>
        <end position="111"/>
    </location>
</feature>
<protein>
    <submittedName>
        <fullName evidence="2">MaoC family dehydratase</fullName>
    </submittedName>
</protein>
<evidence type="ECO:0000313" key="2">
    <source>
        <dbReference type="EMBL" id="TBW34753.1"/>
    </source>
</evidence>
<dbReference type="EMBL" id="SJFN01000031">
    <property type="protein sequence ID" value="TBW34753.1"/>
    <property type="molecule type" value="Genomic_DNA"/>
</dbReference>
<accession>A0A4Q9VJW9</accession>
<dbReference type="CDD" id="cd03454">
    <property type="entry name" value="YdeM"/>
    <property type="match status" value="1"/>
</dbReference>
<dbReference type="OrthoDB" id="9797938at2"/>
<organism evidence="2 3">
    <name type="scientific">Siculibacillus lacustris</name>
    <dbReference type="NCBI Taxonomy" id="1549641"/>
    <lineage>
        <taxon>Bacteria</taxon>
        <taxon>Pseudomonadati</taxon>
        <taxon>Pseudomonadota</taxon>
        <taxon>Alphaproteobacteria</taxon>
        <taxon>Hyphomicrobiales</taxon>
        <taxon>Ancalomicrobiaceae</taxon>
        <taxon>Siculibacillus</taxon>
    </lineage>
</organism>
<dbReference type="Proteomes" id="UP000292781">
    <property type="component" value="Unassembled WGS sequence"/>
</dbReference>
<dbReference type="PANTHER" id="PTHR43664">
    <property type="entry name" value="MONOAMINE OXIDASE-RELATED"/>
    <property type="match status" value="1"/>
</dbReference>
<dbReference type="SUPFAM" id="SSF54637">
    <property type="entry name" value="Thioesterase/thiol ester dehydrase-isomerase"/>
    <property type="match status" value="1"/>
</dbReference>
<gene>
    <name evidence="2" type="ORF">EYW49_17685</name>
</gene>
<evidence type="ECO:0000313" key="3">
    <source>
        <dbReference type="Proteomes" id="UP000292781"/>
    </source>
</evidence>
<dbReference type="Gene3D" id="3.10.129.10">
    <property type="entry name" value="Hotdog Thioesterase"/>
    <property type="match status" value="1"/>
</dbReference>
<reference evidence="2 3" key="1">
    <citation type="submission" date="2019-02" db="EMBL/GenBank/DDBJ databases">
        <title>Siculibacillus lacustris gen. nov., sp. nov., a new rosette-forming bacterium isolated from a freshwater crater lake (Lake St. Ana, Romania).</title>
        <authorList>
            <person name="Felfoldi T."/>
            <person name="Marton Z."/>
            <person name="Szabo A."/>
            <person name="Mentes A."/>
            <person name="Boka K."/>
            <person name="Marialigeti K."/>
            <person name="Mathe I."/>
            <person name="Koncz M."/>
            <person name="Schumann P."/>
            <person name="Toth E."/>
        </authorList>
    </citation>
    <scope>NUCLEOTIDE SEQUENCE [LARGE SCALE GENOMIC DNA]</scope>
    <source>
        <strain evidence="2 3">SA-279</strain>
    </source>
</reference>
<comment type="caution">
    <text evidence="2">The sequence shown here is derived from an EMBL/GenBank/DDBJ whole genome shotgun (WGS) entry which is preliminary data.</text>
</comment>